<reference evidence="7 8" key="1">
    <citation type="journal article" date="2017" name="ISME J.">
        <title>Potential for microbial H2 and metal transformations associated with novel bacteria and archaea in deep terrestrial subsurface sediments.</title>
        <authorList>
            <person name="Hernsdorf A.W."/>
            <person name="Amano Y."/>
            <person name="Miyakawa K."/>
            <person name="Ise K."/>
            <person name="Suzuki Y."/>
            <person name="Anantharaman K."/>
            <person name="Probst A."/>
            <person name="Burstein D."/>
            <person name="Thomas B.C."/>
            <person name="Banfield J.F."/>
        </authorList>
    </citation>
    <scope>NUCLEOTIDE SEQUENCE [LARGE SCALE GENOMIC DNA]</scope>
    <source>
        <strain evidence="7">HGW-Falkowbacteria-2</strain>
    </source>
</reference>
<accession>A0A2N2E1N7</accession>
<evidence type="ECO:0000256" key="4">
    <source>
        <dbReference type="ARBA" id="ARBA00022989"/>
    </source>
</evidence>
<comment type="subcellular location">
    <subcellularLocation>
        <location evidence="1">Cell membrane</location>
        <topology evidence="1">Multi-pass membrane protein</topology>
    </subcellularLocation>
</comment>
<evidence type="ECO:0000256" key="3">
    <source>
        <dbReference type="ARBA" id="ARBA00022692"/>
    </source>
</evidence>
<dbReference type="InterPro" id="IPR050833">
    <property type="entry name" value="Poly_Biosynth_Transport"/>
</dbReference>
<feature type="transmembrane region" description="Helical" evidence="6">
    <location>
        <begin position="417"/>
        <end position="435"/>
    </location>
</feature>
<feature type="transmembrane region" description="Helical" evidence="6">
    <location>
        <begin position="44"/>
        <end position="65"/>
    </location>
</feature>
<feature type="transmembrane region" description="Helical" evidence="6">
    <location>
        <begin position="172"/>
        <end position="192"/>
    </location>
</feature>
<name>A0A2N2E1N7_9BACT</name>
<feature type="transmembrane region" description="Helical" evidence="6">
    <location>
        <begin position="382"/>
        <end position="405"/>
    </location>
</feature>
<keyword evidence="3 6" id="KW-0812">Transmembrane</keyword>
<evidence type="ECO:0000313" key="7">
    <source>
        <dbReference type="EMBL" id="PKM88650.1"/>
    </source>
</evidence>
<evidence type="ECO:0000313" key="8">
    <source>
        <dbReference type="Proteomes" id="UP000233325"/>
    </source>
</evidence>
<dbReference type="EMBL" id="PHAH01000013">
    <property type="protein sequence ID" value="PKM88650.1"/>
    <property type="molecule type" value="Genomic_DNA"/>
</dbReference>
<keyword evidence="4 6" id="KW-1133">Transmembrane helix</keyword>
<feature type="transmembrane region" description="Helical" evidence="6">
    <location>
        <begin position="325"/>
        <end position="346"/>
    </location>
</feature>
<dbReference type="PANTHER" id="PTHR30250:SF11">
    <property type="entry name" value="O-ANTIGEN TRANSPORTER-RELATED"/>
    <property type="match status" value="1"/>
</dbReference>
<dbReference type="Pfam" id="PF01943">
    <property type="entry name" value="Polysacc_synt"/>
    <property type="match status" value="1"/>
</dbReference>
<comment type="caution">
    <text evidence="7">The sequence shown here is derived from an EMBL/GenBank/DDBJ whole genome shotgun (WGS) entry which is preliminary data.</text>
</comment>
<feature type="transmembrane region" description="Helical" evidence="6">
    <location>
        <begin position="213"/>
        <end position="230"/>
    </location>
</feature>
<feature type="transmembrane region" description="Helical" evidence="6">
    <location>
        <begin position="12"/>
        <end position="32"/>
    </location>
</feature>
<feature type="transmembrane region" description="Helical" evidence="6">
    <location>
        <begin position="294"/>
        <end position="319"/>
    </location>
</feature>
<feature type="transmembrane region" description="Helical" evidence="6">
    <location>
        <begin position="441"/>
        <end position="466"/>
    </location>
</feature>
<feature type="transmembrane region" description="Helical" evidence="6">
    <location>
        <begin position="112"/>
        <end position="133"/>
    </location>
</feature>
<dbReference type="CDD" id="cd13128">
    <property type="entry name" value="MATE_Wzx_like"/>
    <property type="match status" value="1"/>
</dbReference>
<keyword evidence="5 6" id="KW-0472">Membrane</keyword>
<evidence type="ECO:0000256" key="5">
    <source>
        <dbReference type="ARBA" id="ARBA00023136"/>
    </source>
</evidence>
<organism evidence="7 8">
    <name type="scientific">Candidatus Falkowbacteria bacterium HGW-Falkowbacteria-2</name>
    <dbReference type="NCBI Taxonomy" id="2013769"/>
    <lineage>
        <taxon>Bacteria</taxon>
        <taxon>Candidatus Falkowiibacteriota</taxon>
    </lineage>
</organism>
<dbReference type="Proteomes" id="UP000233325">
    <property type="component" value="Unassembled WGS sequence"/>
</dbReference>
<dbReference type="InterPro" id="IPR002797">
    <property type="entry name" value="Polysacc_synth"/>
</dbReference>
<gene>
    <name evidence="7" type="ORF">CVU83_01305</name>
</gene>
<feature type="transmembrane region" description="Helical" evidence="6">
    <location>
        <begin position="358"/>
        <end position="376"/>
    </location>
</feature>
<dbReference type="AlphaFoldDB" id="A0A2N2E1N7"/>
<evidence type="ECO:0000256" key="2">
    <source>
        <dbReference type="ARBA" id="ARBA00022475"/>
    </source>
</evidence>
<feature type="transmembrane region" description="Helical" evidence="6">
    <location>
        <begin position="85"/>
        <end position="106"/>
    </location>
</feature>
<protein>
    <submittedName>
        <fullName evidence="7">Uncharacterized protein</fullName>
    </submittedName>
</protein>
<evidence type="ECO:0000256" key="1">
    <source>
        <dbReference type="ARBA" id="ARBA00004651"/>
    </source>
</evidence>
<dbReference type="GO" id="GO:0005886">
    <property type="term" value="C:plasma membrane"/>
    <property type="evidence" value="ECO:0007669"/>
    <property type="project" value="UniProtKB-SubCell"/>
</dbReference>
<keyword evidence="2" id="KW-1003">Cell membrane</keyword>
<feature type="transmembrane region" description="Helical" evidence="6">
    <location>
        <begin position="145"/>
        <end position="166"/>
    </location>
</feature>
<sequence length="478" mass="52264">MSLQRKIFHNTLIQIAGKVASTGLNLFAFALMTRELGQAGFGEYTTAITFLSFFAIIADLGLTLVTAQMISSEPEKEEKILGNLFGLRLVSALVFIGLAPIIVLFFDYSSGIKMGVLLAAASFIFTALNQIMVGLFQNRLKMDRVAWAETLSRFVLITGVILSVVFDWGLAGILITTSAASLASFLLHFYFARQFARISPLFESAWWRKIITLSWPLAITIAFNLIYLRADTLILSLIKGQEEVGLYGAAYKIIDVLSSLPFMFAGIILPLLVTAWQLRDNERFSKVLQKSFDAMAIAALPVVVGAQFLADEIIVLIAGPEFIEAGAILRVLILAVAAIFLGNMAAHAIIAVKAQKKVIGIYVFTGITSLIAYLYLIPRYSYFGAAAVTVYSESAIAVLTGIFLYRHLKLSLKLTGLVKAVIASAIMGAMLWFWPSAYASTILGLLATLTLAAIVYVVSLFILRAFTKSDLELIMKQK</sequence>
<evidence type="ECO:0000256" key="6">
    <source>
        <dbReference type="SAM" id="Phobius"/>
    </source>
</evidence>
<dbReference type="PANTHER" id="PTHR30250">
    <property type="entry name" value="PST FAMILY PREDICTED COLANIC ACID TRANSPORTER"/>
    <property type="match status" value="1"/>
</dbReference>
<proteinExistence type="predicted"/>
<feature type="transmembrane region" description="Helical" evidence="6">
    <location>
        <begin position="250"/>
        <end position="273"/>
    </location>
</feature>